<dbReference type="RefSeq" id="WP_147046154.1">
    <property type="nucleotide sequence ID" value="NZ_BJZV01000007.1"/>
</dbReference>
<protein>
    <recommendedName>
        <fullName evidence="3">Lipoprotein</fullName>
    </recommendedName>
</protein>
<reference evidence="1 2" key="1">
    <citation type="submission" date="2019-07" db="EMBL/GenBank/DDBJ databases">
        <title>Whole genome shotgun sequence of Methylobacterium gnaphalii NBRC 107716.</title>
        <authorList>
            <person name="Hosoyama A."/>
            <person name="Uohara A."/>
            <person name="Ohji S."/>
            <person name="Ichikawa N."/>
        </authorList>
    </citation>
    <scope>NUCLEOTIDE SEQUENCE [LARGE SCALE GENOMIC DNA]</scope>
    <source>
        <strain evidence="1 2">NBRC 107716</strain>
    </source>
</reference>
<keyword evidence="2" id="KW-1185">Reference proteome</keyword>
<name>A0A512JIS0_9HYPH</name>
<dbReference type="Proteomes" id="UP000321750">
    <property type="component" value="Unassembled WGS sequence"/>
</dbReference>
<accession>A0A512JIS0</accession>
<evidence type="ECO:0008006" key="3">
    <source>
        <dbReference type="Google" id="ProtNLM"/>
    </source>
</evidence>
<organism evidence="1 2">
    <name type="scientific">Methylobacterium gnaphalii</name>
    <dbReference type="NCBI Taxonomy" id="1010610"/>
    <lineage>
        <taxon>Bacteria</taxon>
        <taxon>Pseudomonadati</taxon>
        <taxon>Pseudomonadota</taxon>
        <taxon>Alphaproteobacteria</taxon>
        <taxon>Hyphomicrobiales</taxon>
        <taxon>Methylobacteriaceae</taxon>
        <taxon>Methylobacterium</taxon>
    </lineage>
</organism>
<proteinExistence type="predicted"/>
<evidence type="ECO:0000313" key="1">
    <source>
        <dbReference type="EMBL" id="GEP09857.1"/>
    </source>
</evidence>
<gene>
    <name evidence="1" type="ORF">MGN01_17020</name>
</gene>
<dbReference type="AlphaFoldDB" id="A0A512JIS0"/>
<evidence type="ECO:0000313" key="2">
    <source>
        <dbReference type="Proteomes" id="UP000321750"/>
    </source>
</evidence>
<comment type="caution">
    <text evidence="1">The sequence shown here is derived from an EMBL/GenBank/DDBJ whole genome shotgun (WGS) entry which is preliminary data.</text>
</comment>
<sequence>MKTAALLLPLALAACSTRRVPTEAVLRDRGIVRPTVSTEIGWLLGYCRWTEPYVARFVGMFEGRLVTGTVCATGENAEDARLVDVHRPWPELRP</sequence>
<dbReference type="PROSITE" id="PS51257">
    <property type="entry name" value="PROKAR_LIPOPROTEIN"/>
    <property type="match status" value="1"/>
</dbReference>
<dbReference type="EMBL" id="BJZV01000007">
    <property type="protein sequence ID" value="GEP09857.1"/>
    <property type="molecule type" value="Genomic_DNA"/>
</dbReference>